<protein>
    <submittedName>
        <fullName evidence="1">Uncharacterized protein</fullName>
    </submittedName>
</protein>
<keyword evidence="2" id="KW-1185">Reference proteome</keyword>
<sequence>MKMAIKYSAIFWISFITLILYSCSHPVHAADRLAVFECAGERINVTQHNKNPLILSINRVKGTWMQIVADKPTAVITFYNLDSGKVAKIGKNYAGQYYVQLYKDADYANAHQPERTLPCRLS</sequence>
<gene>
    <name evidence="1" type="ORF">SSEM1_gp25</name>
</gene>
<proteinExistence type="predicted"/>
<evidence type="ECO:0000313" key="1">
    <source>
        <dbReference type="EMBL" id="QIS79333.1"/>
    </source>
</evidence>
<evidence type="ECO:0000313" key="2">
    <source>
        <dbReference type="Proteomes" id="UP000502959"/>
    </source>
</evidence>
<reference evidence="1 2" key="1">
    <citation type="submission" date="2020-03" db="EMBL/GenBank/DDBJ databases">
        <title>Complete genome sequence of Pantoea agglomerans bacteriophage vB_PagM_SSEM1.</title>
        <authorList>
            <person name="Truncaite L."/>
            <person name="Alijosius L."/>
            <person name="Petrauskaite E."/>
            <person name="Simoliunas E."/>
        </authorList>
    </citation>
    <scope>NUCLEOTIDE SEQUENCE [LARGE SCALE GENOMIC DNA]</scope>
</reference>
<organism evidence="1 2">
    <name type="scientific">Pantoea phage vB_PagM_SSEM1</name>
    <dbReference type="NCBI Taxonomy" id="2721760"/>
    <lineage>
        <taxon>Viruses</taxon>
        <taxon>Duplodnaviria</taxon>
        <taxon>Heunggongvirae</taxon>
        <taxon>Uroviricota</taxon>
        <taxon>Caudoviricetes</taxon>
        <taxon>Chaseviridae</taxon>
        <taxon>Cleopatravirinae</taxon>
        <taxon>Loessnervirus</taxon>
        <taxon>Loessnervirus SSEM1</taxon>
    </lineage>
</organism>
<dbReference type="PROSITE" id="PS51257">
    <property type="entry name" value="PROKAR_LIPOPROTEIN"/>
    <property type="match status" value="1"/>
</dbReference>
<name>A0A6H0DA08_9CAUD</name>
<accession>A0A6H0DA08</accession>
<dbReference type="Proteomes" id="UP000502959">
    <property type="component" value="Segment"/>
</dbReference>
<dbReference type="EMBL" id="MT230534">
    <property type="protein sequence ID" value="QIS79333.1"/>
    <property type="molecule type" value="Genomic_DNA"/>
</dbReference>